<sequence length="24" mass="2834">MDWPEFQERSKPQEPTIVLYGVSP</sequence>
<organism evidence="2 3">
    <name type="scientific">Solanum bulbocastanum</name>
    <name type="common">Wild potato</name>
    <dbReference type="NCBI Taxonomy" id="147425"/>
    <lineage>
        <taxon>Eukaryota</taxon>
        <taxon>Viridiplantae</taxon>
        <taxon>Streptophyta</taxon>
        <taxon>Embryophyta</taxon>
        <taxon>Tracheophyta</taxon>
        <taxon>Spermatophyta</taxon>
        <taxon>Magnoliopsida</taxon>
        <taxon>eudicotyledons</taxon>
        <taxon>Gunneridae</taxon>
        <taxon>Pentapetalae</taxon>
        <taxon>asterids</taxon>
        <taxon>lamiids</taxon>
        <taxon>Solanales</taxon>
        <taxon>Solanaceae</taxon>
        <taxon>Solanoideae</taxon>
        <taxon>Solaneae</taxon>
        <taxon>Solanum</taxon>
    </lineage>
</organism>
<evidence type="ECO:0000313" key="3">
    <source>
        <dbReference type="Proteomes" id="UP001371456"/>
    </source>
</evidence>
<comment type="caution">
    <text evidence="2">The sequence shown here is derived from an EMBL/GenBank/DDBJ whole genome shotgun (WGS) entry which is preliminary data.</text>
</comment>
<evidence type="ECO:0000313" key="2">
    <source>
        <dbReference type="EMBL" id="KAK6773475.1"/>
    </source>
</evidence>
<dbReference type="AlphaFoldDB" id="A0AAN8SSF2"/>
<accession>A0AAN8SSF2</accession>
<evidence type="ECO:0000256" key="1">
    <source>
        <dbReference type="SAM" id="MobiDB-lite"/>
    </source>
</evidence>
<proteinExistence type="predicted"/>
<gene>
    <name evidence="2" type="ORF">RDI58_028713</name>
</gene>
<feature type="compositionally biased region" description="Basic and acidic residues" evidence="1">
    <location>
        <begin position="1"/>
        <end position="12"/>
    </location>
</feature>
<protein>
    <submittedName>
        <fullName evidence="2">Uncharacterized protein</fullName>
    </submittedName>
</protein>
<feature type="region of interest" description="Disordered" evidence="1">
    <location>
        <begin position="1"/>
        <end position="24"/>
    </location>
</feature>
<reference evidence="2 3" key="1">
    <citation type="submission" date="2024-02" db="EMBL/GenBank/DDBJ databases">
        <title>de novo genome assembly of Solanum bulbocastanum strain 11H21.</title>
        <authorList>
            <person name="Hosaka A.J."/>
        </authorList>
    </citation>
    <scope>NUCLEOTIDE SEQUENCE [LARGE SCALE GENOMIC DNA]</scope>
    <source>
        <tissue evidence="2">Young leaves</tissue>
    </source>
</reference>
<dbReference type="Proteomes" id="UP001371456">
    <property type="component" value="Unassembled WGS sequence"/>
</dbReference>
<keyword evidence="3" id="KW-1185">Reference proteome</keyword>
<dbReference type="EMBL" id="JBANQN010000012">
    <property type="protein sequence ID" value="KAK6773475.1"/>
    <property type="molecule type" value="Genomic_DNA"/>
</dbReference>
<name>A0AAN8SSF2_SOLBU</name>